<evidence type="ECO:0000259" key="9">
    <source>
        <dbReference type="Pfam" id="PF08753"/>
    </source>
</evidence>
<dbReference type="PANTHER" id="PTHR34719:SF2">
    <property type="entry name" value="NICKEL-RESPONSIVE REGULATOR"/>
    <property type="match status" value="1"/>
</dbReference>
<dbReference type="SUPFAM" id="SSF55021">
    <property type="entry name" value="ACT-like"/>
    <property type="match status" value="1"/>
</dbReference>
<dbReference type="EMBL" id="FYEH01000001">
    <property type="protein sequence ID" value="SNB51944.1"/>
    <property type="molecule type" value="Genomic_DNA"/>
</dbReference>
<feature type="binding site" evidence="7">
    <location>
        <position position="94"/>
    </location>
    <ligand>
        <name>Ni(2+)</name>
        <dbReference type="ChEBI" id="CHEBI:49786"/>
    </ligand>
</feature>
<dbReference type="HAMAP" id="MF_00476">
    <property type="entry name" value="NikR"/>
    <property type="match status" value="1"/>
</dbReference>
<feature type="binding site" evidence="7">
    <location>
        <position position="75"/>
    </location>
    <ligand>
        <name>Ni(2+)</name>
        <dbReference type="ChEBI" id="CHEBI:49786"/>
    </ligand>
</feature>
<dbReference type="InterPro" id="IPR013321">
    <property type="entry name" value="Arc_rbn_hlx_hlx"/>
</dbReference>
<dbReference type="InterPro" id="IPR027271">
    <property type="entry name" value="Acetolactate_synth/TF_NikR_C"/>
</dbReference>
<evidence type="ECO:0000256" key="7">
    <source>
        <dbReference type="HAMAP-Rule" id="MF_00476"/>
    </source>
</evidence>
<feature type="binding site" evidence="7">
    <location>
        <position position="86"/>
    </location>
    <ligand>
        <name>Ni(2+)</name>
        <dbReference type="ChEBI" id="CHEBI:49786"/>
    </ligand>
</feature>
<keyword evidence="6 7" id="KW-0804">Transcription</keyword>
<feature type="domain" description="Transcription factor NikR nickel binding C-terminal" evidence="9">
    <location>
        <begin position="52"/>
        <end position="127"/>
    </location>
</feature>
<evidence type="ECO:0000256" key="1">
    <source>
        <dbReference type="ARBA" id="ARBA00008478"/>
    </source>
</evidence>
<sequence>MQRITVSLDDETAAILDRHVAARGYASRSEAVRDLVRDHVGRDEASGQRPAIGILSYMFDHERRDLARKLTHTHHDHHVLNLSTLHLHLDHHLCLEVAVLRGAAMEIQNLADQVSSERGVQFGDLRLIARDPAGDRSTILEPVNAPRPGDFKRAT</sequence>
<name>A0A212PY99_9PROT</name>
<dbReference type="Gene3D" id="3.30.70.1150">
    <property type="entry name" value="ACT-like. Chain A, domain 2"/>
    <property type="match status" value="1"/>
</dbReference>
<organism evidence="10 11">
    <name type="scientific">Arboricoccus pini</name>
    <dbReference type="NCBI Taxonomy" id="1963835"/>
    <lineage>
        <taxon>Bacteria</taxon>
        <taxon>Pseudomonadati</taxon>
        <taxon>Pseudomonadota</taxon>
        <taxon>Alphaproteobacteria</taxon>
        <taxon>Geminicoccales</taxon>
        <taxon>Geminicoccaceae</taxon>
        <taxon>Arboricoccus</taxon>
    </lineage>
</organism>
<evidence type="ECO:0000256" key="2">
    <source>
        <dbReference type="ARBA" id="ARBA00022596"/>
    </source>
</evidence>
<dbReference type="GO" id="GO:0016151">
    <property type="term" value="F:nickel cation binding"/>
    <property type="evidence" value="ECO:0007669"/>
    <property type="project" value="UniProtKB-UniRule"/>
</dbReference>
<keyword evidence="5 7" id="KW-0238">DNA-binding</keyword>
<dbReference type="AlphaFoldDB" id="A0A212PY99"/>
<reference evidence="10 11" key="1">
    <citation type="submission" date="2017-06" db="EMBL/GenBank/DDBJ databases">
        <authorList>
            <person name="Kim H.J."/>
            <person name="Triplett B.A."/>
        </authorList>
    </citation>
    <scope>NUCLEOTIDE SEQUENCE [LARGE SCALE GENOMIC DNA]</scope>
    <source>
        <strain evidence="10 11">B29T1</strain>
    </source>
</reference>
<dbReference type="NCBIfam" id="NF003381">
    <property type="entry name" value="PRK04460.1"/>
    <property type="match status" value="1"/>
</dbReference>
<keyword evidence="4 7" id="KW-0805">Transcription regulation</keyword>
<proteinExistence type="inferred from homology"/>
<accession>A0A212PY99</accession>
<evidence type="ECO:0000313" key="11">
    <source>
        <dbReference type="Proteomes" id="UP000197065"/>
    </source>
</evidence>
<evidence type="ECO:0000259" key="8">
    <source>
        <dbReference type="Pfam" id="PF01402"/>
    </source>
</evidence>
<comment type="similarity">
    <text evidence="1 7">Belongs to the transcriptional regulatory CopG/NikR family.</text>
</comment>
<dbReference type="Proteomes" id="UP000197065">
    <property type="component" value="Unassembled WGS sequence"/>
</dbReference>
<evidence type="ECO:0000256" key="6">
    <source>
        <dbReference type="ARBA" id="ARBA00023163"/>
    </source>
</evidence>
<evidence type="ECO:0000256" key="4">
    <source>
        <dbReference type="ARBA" id="ARBA00023015"/>
    </source>
</evidence>
<dbReference type="InterPro" id="IPR050192">
    <property type="entry name" value="CopG/NikR_regulator"/>
</dbReference>
<dbReference type="InterPro" id="IPR002145">
    <property type="entry name" value="CopG"/>
</dbReference>
<dbReference type="InterPro" id="IPR022988">
    <property type="entry name" value="Ni_resp_reg_NikR"/>
</dbReference>
<evidence type="ECO:0000256" key="3">
    <source>
        <dbReference type="ARBA" id="ARBA00022723"/>
    </source>
</evidence>
<dbReference type="NCBIfam" id="NF002815">
    <property type="entry name" value="PRK02967.1"/>
    <property type="match status" value="1"/>
</dbReference>
<feature type="domain" description="Ribbon-helix-helix protein CopG" evidence="8">
    <location>
        <begin position="3"/>
        <end position="42"/>
    </location>
</feature>
<dbReference type="InterPro" id="IPR014864">
    <property type="entry name" value="TF_NikR_Ni-bd_C"/>
</dbReference>
<dbReference type="Pfam" id="PF01402">
    <property type="entry name" value="RHH_1"/>
    <property type="match status" value="1"/>
</dbReference>
<gene>
    <name evidence="10" type="ORF">SAMN07250955_101152</name>
</gene>
<dbReference type="Gene3D" id="1.10.1220.10">
    <property type="entry name" value="Met repressor-like"/>
    <property type="match status" value="1"/>
</dbReference>
<evidence type="ECO:0000313" key="10">
    <source>
        <dbReference type="EMBL" id="SNB51944.1"/>
    </source>
</evidence>
<protein>
    <recommendedName>
        <fullName evidence="7">Putative nickel-responsive regulator</fullName>
    </recommendedName>
</protein>
<dbReference type="OrthoDB" id="9806294at2"/>
<evidence type="ECO:0000256" key="5">
    <source>
        <dbReference type="ARBA" id="ARBA00023125"/>
    </source>
</evidence>
<dbReference type="SUPFAM" id="SSF47598">
    <property type="entry name" value="Ribbon-helix-helix"/>
    <property type="match status" value="1"/>
</dbReference>
<dbReference type="InterPro" id="IPR010985">
    <property type="entry name" value="Ribbon_hlx_hlx"/>
</dbReference>
<dbReference type="GO" id="GO:0010045">
    <property type="term" value="P:response to nickel cation"/>
    <property type="evidence" value="ECO:0007669"/>
    <property type="project" value="InterPro"/>
</dbReference>
<keyword evidence="11" id="KW-1185">Reference proteome</keyword>
<keyword evidence="2 7" id="KW-0533">Nickel</keyword>
<keyword evidence="3 7" id="KW-0479">Metal-binding</keyword>
<comment type="cofactor">
    <cofactor evidence="7">
        <name>Ni(2+)</name>
        <dbReference type="ChEBI" id="CHEBI:49786"/>
    </cofactor>
    <text evidence="7">Binds 1 nickel ion per subunit.</text>
</comment>
<dbReference type="CDD" id="cd22231">
    <property type="entry name" value="RHH_NikR_HicB-like"/>
    <property type="match status" value="1"/>
</dbReference>
<dbReference type="GO" id="GO:0003700">
    <property type="term" value="F:DNA-binding transcription factor activity"/>
    <property type="evidence" value="ECO:0007669"/>
    <property type="project" value="UniProtKB-UniRule"/>
</dbReference>
<dbReference type="InterPro" id="IPR045865">
    <property type="entry name" value="ACT-like_dom_sf"/>
</dbReference>
<dbReference type="RefSeq" id="WP_088559486.1">
    <property type="nucleotide sequence ID" value="NZ_FYEH01000001.1"/>
</dbReference>
<dbReference type="GO" id="GO:0003677">
    <property type="term" value="F:DNA binding"/>
    <property type="evidence" value="ECO:0007669"/>
    <property type="project" value="UniProtKB-KW"/>
</dbReference>
<comment type="function">
    <text evidence="7">Transcriptional regulator.</text>
</comment>
<feature type="binding site" evidence="7">
    <location>
        <position position="88"/>
    </location>
    <ligand>
        <name>Ni(2+)</name>
        <dbReference type="ChEBI" id="CHEBI:49786"/>
    </ligand>
</feature>
<dbReference type="Pfam" id="PF08753">
    <property type="entry name" value="NikR_C"/>
    <property type="match status" value="1"/>
</dbReference>
<dbReference type="PANTHER" id="PTHR34719">
    <property type="entry name" value="NICKEL-RESPONSIVE REGULATOR"/>
    <property type="match status" value="1"/>
</dbReference>